<feature type="compositionally biased region" description="Polar residues" evidence="1">
    <location>
        <begin position="129"/>
        <end position="148"/>
    </location>
</feature>
<feature type="transmembrane region" description="Helical" evidence="2">
    <location>
        <begin position="200"/>
        <end position="222"/>
    </location>
</feature>
<comment type="caution">
    <text evidence="3">The sequence shown here is derived from an EMBL/GenBank/DDBJ whole genome shotgun (WGS) entry which is preliminary data.</text>
</comment>
<evidence type="ECO:0000313" key="3">
    <source>
        <dbReference type="EMBL" id="ETO25620.1"/>
    </source>
</evidence>
<evidence type="ECO:0000256" key="2">
    <source>
        <dbReference type="SAM" id="Phobius"/>
    </source>
</evidence>
<dbReference type="EMBL" id="ASPP01008390">
    <property type="protein sequence ID" value="ETO25620.1"/>
    <property type="molecule type" value="Genomic_DNA"/>
</dbReference>
<accession>X6NH25</accession>
<feature type="compositionally biased region" description="Basic and acidic residues" evidence="1">
    <location>
        <begin position="90"/>
        <end position="106"/>
    </location>
</feature>
<feature type="region of interest" description="Disordered" evidence="1">
    <location>
        <begin position="22"/>
        <end position="174"/>
    </location>
</feature>
<keyword evidence="4" id="KW-1185">Reference proteome</keyword>
<proteinExistence type="predicted"/>
<dbReference type="Proteomes" id="UP000023152">
    <property type="component" value="Unassembled WGS sequence"/>
</dbReference>
<keyword evidence="2" id="KW-0472">Membrane</keyword>
<evidence type="ECO:0000313" key="4">
    <source>
        <dbReference type="Proteomes" id="UP000023152"/>
    </source>
</evidence>
<evidence type="ECO:0000256" key="1">
    <source>
        <dbReference type="SAM" id="MobiDB-lite"/>
    </source>
</evidence>
<name>X6NH25_RETFI</name>
<keyword evidence="2" id="KW-1133">Transmembrane helix</keyword>
<feature type="compositionally biased region" description="Basic residues" evidence="1">
    <location>
        <begin position="30"/>
        <end position="47"/>
    </location>
</feature>
<reference evidence="3 4" key="1">
    <citation type="journal article" date="2013" name="Curr. Biol.">
        <title>The Genome of the Foraminiferan Reticulomyxa filosa.</title>
        <authorList>
            <person name="Glockner G."/>
            <person name="Hulsmann N."/>
            <person name="Schleicher M."/>
            <person name="Noegel A.A."/>
            <person name="Eichinger L."/>
            <person name="Gallinger C."/>
            <person name="Pawlowski J."/>
            <person name="Sierra R."/>
            <person name="Euteneuer U."/>
            <person name="Pillet L."/>
            <person name="Moustafa A."/>
            <person name="Platzer M."/>
            <person name="Groth M."/>
            <person name="Szafranski K."/>
            <person name="Schliwa M."/>
        </authorList>
    </citation>
    <scope>NUCLEOTIDE SEQUENCE [LARGE SCALE GENOMIC DNA]</scope>
</reference>
<feature type="compositionally biased region" description="Polar residues" evidence="1">
    <location>
        <begin position="157"/>
        <end position="174"/>
    </location>
</feature>
<organism evidence="3 4">
    <name type="scientific">Reticulomyxa filosa</name>
    <dbReference type="NCBI Taxonomy" id="46433"/>
    <lineage>
        <taxon>Eukaryota</taxon>
        <taxon>Sar</taxon>
        <taxon>Rhizaria</taxon>
        <taxon>Retaria</taxon>
        <taxon>Foraminifera</taxon>
        <taxon>Monothalamids</taxon>
        <taxon>Reticulomyxidae</taxon>
        <taxon>Reticulomyxa</taxon>
    </lineage>
</organism>
<protein>
    <submittedName>
        <fullName evidence="3">Uncharacterized protein</fullName>
    </submittedName>
</protein>
<feature type="region of interest" description="Disordered" evidence="1">
    <location>
        <begin position="234"/>
        <end position="257"/>
    </location>
</feature>
<keyword evidence="2" id="KW-0812">Transmembrane</keyword>
<sequence length="391" mass="44567">MFYLLEKTTELFILNQKVPAAPVLPEPTNKKKKKEKKKKSKASKKGCAKNNLFYFTDNKKKVPTKKTANKNSQRTDSKNEGTDTGATKKIHQEDNVEHPEKRDKDSTANANHQPALEIQPNRIKPLSQKPITTNEETVNISRNQNFHQSIAPKSKTNESNKNNAHTSHQDENISIQSPNLSELHAHVKISKFRFFFFHNFNGYIVVFFYFLLFCPVIILNIAKAVIPKVSTGRVDIDTNSDTDNEEKKEKKASASCTPTSEMAVNSTVALSLQVTRKLSVNWKDKRVIQQMRHILTNYPKKPVDIQTVSVVCNCTPSSIEELLDYMIDQNMVEIRGSEYFVCDANKAKVSMSFSFELLNKHALITKIEKIGTFADVREFEIVTQLTLYAFF</sequence>
<gene>
    <name evidence="3" type="ORF">RFI_11514</name>
</gene>
<dbReference type="AlphaFoldDB" id="X6NH25"/>